<dbReference type="Proteomes" id="UP000295444">
    <property type="component" value="Unassembled WGS sequence"/>
</dbReference>
<dbReference type="Pfam" id="PF07929">
    <property type="entry name" value="PRiA4_ORF3"/>
    <property type="match status" value="1"/>
</dbReference>
<proteinExistence type="predicted"/>
<dbReference type="PANTHER" id="PTHR41878">
    <property type="entry name" value="LEXA REPRESSOR-RELATED"/>
    <property type="match status" value="1"/>
</dbReference>
<dbReference type="PANTHER" id="PTHR41878:SF1">
    <property type="entry name" value="TNPR PROTEIN"/>
    <property type="match status" value="1"/>
</dbReference>
<name>A0A4R6SPF7_LABRH</name>
<protein>
    <submittedName>
        <fullName evidence="2">PRiA4b ORF-3-like protein</fullName>
    </submittedName>
</protein>
<dbReference type="SUPFAM" id="SSF159941">
    <property type="entry name" value="MM3350-like"/>
    <property type="match status" value="1"/>
</dbReference>
<evidence type="ECO:0000313" key="3">
    <source>
        <dbReference type="Proteomes" id="UP000295444"/>
    </source>
</evidence>
<reference evidence="2 3" key="1">
    <citation type="submission" date="2019-03" db="EMBL/GenBank/DDBJ databases">
        <title>Genomic Encyclopedia of Type Strains, Phase IV (KMG-IV): sequencing the most valuable type-strain genomes for metagenomic binning, comparative biology and taxonomic classification.</title>
        <authorList>
            <person name="Goeker M."/>
        </authorList>
    </citation>
    <scope>NUCLEOTIDE SEQUENCE [LARGE SCALE GENOMIC DNA]</scope>
    <source>
        <strain evidence="2 3">DSM 45361</strain>
    </source>
</reference>
<dbReference type="AlphaFoldDB" id="A0A4R6SPF7"/>
<dbReference type="InterPro" id="IPR024047">
    <property type="entry name" value="MM3350-like_sf"/>
</dbReference>
<dbReference type="OrthoDB" id="5170563at2"/>
<accession>A0A4R6SPF7</accession>
<keyword evidence="3" id="KW-1185">Reference proteome</keyword>
<feature type="domain" description="Plasmid pRiA4b Orf3-like" evidence="1">
    <location>
        <begin position="379"/>
        <end position="548"/>
    </location>
</feature>
<sequence length="558" mass="60252">MSPTSRKRTKKKRRTTPLREPSISEVFDAMVASFADVVGSPDTLQAELTTSAMLGMWWSTGPAGTETIGRDVVQHAVQVGDANALALLTGVSALATGELAAAAAEAAEELTKAGVPTPPWADSIGAATPGECWHWGDVFGDMETVFCRFGGPMGDHATCVLINRVGSSAFAEDAWVVGDPEQALAEARTALSESADAELLRIEPISQAEARELIRIGFRATDLVPRRVSDTLADYRALVLARARLLPEPTGAAELTAAEQEQLVREFLADAGLDPDGAARRCAARYVEFCSECDTGDPRRVSAALADEFLQDAVESELTPAEIEAMPDVVIAYTRWAATRRGFPDRAIETLMAQVERSAAEFRDGDFGWIDLPSPRKDSYVIRVDLEGSKPPIWRRLRVPGTLTLADLHEVLQVAFDWDGSHLHTFAFGALTAGDPDGAVEFDLDETEVAISQVAPNPGAKLEYVYDHGDNWTHLLRVEKVEPPDADHPIACLDGRRAAPMEDSGGPVGWSAKVAAAADPEHPHHDVVLEWFDGIVPDLEAFDVAAVDAALRARFTEW</sequence>
<comment type="caution">
    <text evidence="2">The sequence shown here is derived from an EMBL/GenBank/DDBJ whole genome shotgun (WGS) entry which is preliminary data.</text>
</comment>
<gene>
    <name evidence="2" type="ORF">EV186_1011819</name>
</gene>
<dbReference type="Gene3D" id="3.10.290.30">
    <property type="entry name" value="MM3350-like"/>
    <property type="match status" value="1"/>
</dbReference>
<dbReference type="RefSeq" id="WP_133848525.1">
    <property type="nucleotide sequence ID" value="NZ_SNXZ01000001.1"/>
</dbReference>
<evidence type="ECO:0000259" key="1">
    <source>
        <dbReference type="Pfam" id="PF07929"/>
    </source>
</evidence>
<dbReference type="InterPro" id="IPR012912">
    <property type="entry name" value="Plasmid_pRiA4b_Orf3-like"/>
</dbReference>
<organism evidence="2 3">
    <name type="scientific">Labedaea rhizosphaerae</name>
    <dbReference type="NCBI Taxonomy" id="598644"/>
    <lineage>
        <taxon>Bacteria</taxon>
        <taxon>Bacillati</taxon>
        <taxon>Actinomycetota</taxon>
        <taxon>Actinomycetes</taxon>
        <taxon>Pseudonocardiales</taxon>
        <taxon>Pseudonocardiaceae</taxon>
        <taxon>Labedaea</taxon>
    </lineage>
</organism>
<dbReference type="EMBL" id="SNXZ01000001">
    <property type="protein sequence ID" value="TDQ05841.1"/>
    <property type="molecule type" value="Genomic_DNA"/>
</dbReference>
<evidence type="ECO:0000313" key="2">
    <source>
        <dbReference type="EMBL" id="TDQ05841.1"/>
    </source>
</evidence>